<dbReference type="GO" id="GO:0070813">
    <property type="term" value="P:hydrogen sulfide metabolic process"/>
    <property type="evidence" value="ECO:0007669"/>
    <property type="project" value="TreeGrafter"/>
</dbReference>
<accession>A0A1G9PVB8</accession>
<dbReference type="Gene3D" id="3.60.15.10">
    <property type="entry name" value="Ribonuclease Z/Hydroxyacylglutathione hydrolase-like"/>
    <property type="match status" value="1"/>
</dbReference>
<dbReference type="PANTHER" id="PTHR43084">
    <property type="entry name" value="PERSULFIDE DIOXYGENASE ETHE1"/>
    <property type="match status" value="1"/>
</dbReference>
<dbReference type="GO" id="GO:0016787">
    <property type="term" value="F:hydrolase activity"/>
    <property type="evidence" value="ECO:0007669"/>
    <property type="project" value="UniProtKB-KW"/>
</dbReference>
<protein>
    <submittedName>
        <fullName evidence="3">Hydroxyacylglutathione hydrolase</fullName>
    </submittedName>
</protein>
<dbReference type="SMART" id="SM00849">
    <property type="entry name" value="Lactamase_B"/>
    <property type="match status" value="1"/>
</dbReference>
<dbReference type="SUPFAM" id="SSF52821">
    <property type="entry name" value="Rhodanese/Cell cycle control phosphatase"/>
    <property type="match status" value="2"/>
</dbReference>
<keyword evidence="3" id="KW-0378">Hydrolase</keyword>
<proteinExistence type="predicted"/>
<sequence length="472" mass="52898">MLFEKIKSPGLAHNSYLIGDDGKAAVIDPRRDVEVYLDKSSAEGFTIDYVLETHRNEDYLIGSKEIARKTGAEIWRADDYLDYEYGQPMEEGEEIEIGRLLLEGLHTPGHTPGSFSYVLYGYEGEPWMVFTGDVLFAGDVGRVDFLGEEKLEETAGDLYDSIYDKILPLGDEVILCPAHGAGSVCASAIADREWTTIGIEKNLNPHLQYESREEFIEEVGQMLEYPPYFNRMEEWNLTGAPFLSEKKRPEALSPDEFADIQDEGAVVIDTRTEVSFAGAHIPGSLSIWKDNVPSFAGWFVDTDSPILLVSDEGYPEEEIKHLYRTGFDNIKGYLSGGMISWHMQARSSETIETIRVKELCEIMKGPKDCRILDVRSEDEVEEEGEIEDAINIHITQLPDHYEEIPENVKVYVFCGSGLRAMTAASLLKREGFENIGVTLGGLTGWRSSTCPRGETRSSKERGLEIADSLWLG</sequence>
<dbReference type="Proteomes" id="UP000199476">
    <property type="component" value="Unassembled WGS sequence"/>
</dbReference>
<name>A0A1G9PVB8_9FIRM</name>
<dbReference type="EMBL" id="FNGO01000014">
    <property type="protein sequence ID" value="SDM02716.1"/>
    <property type="molecule type" value="Genomic_DNA"/>
</dbReference>
<evidence type="ECO:0000313" key="4">
    <source>
        <dbReference type="Proteomes" id="UP000199476"/>
    </source>
</evidence>
<dbReference type="SMART" id="SM00450">
    <property type="entry name" value="RHOD"/>
    <property type="match status" value="2"/>
</dbReference>
<dbReference type="SUPFAM" id="SSF56281">
    <property type="entry name" value="Metallo-hydrolase/oxidoreductase"/>
    <property type="match status" value="1"/>
</dbReference>
<dbReference type="InterPro" id="IPR036873">
    <property type="entry name" value="Rhodanese-like_dom_sf"/>
</dbReference>
<keyword evidence="4" id="KW-1185">Reference proteome</keyword>
<dbReference type="Pfam" id="PF00753">
    <property type="entry name" value="Lactamase_B"/>
    <property type="match status" value="1"/>
</dbReference>
<evidence type="ECO:0000313" key="3">
    <source>
        <dbReference type="EMBL" id="SDM02716.1"/>
    </source>
</evidence>
<evidence type="ECO:0000256" key="1">
    <source>
        <dbReference type="ARBA" id="ARBA00022723"/>
    </source>
</evidence>
<dbReference type="GO" id="GO:0050313">
    <property type="term" value="F:sulfur dioxygenase activity"/>
    <property type="evidence" value="ECO:0007669"/>
    <property type="project" value="InterPro"/>
</dbReference>
<gene>
    <name evidence="3" type="ORF">SAMN04488692_11449</name>
</gene>
<dbReference type="PROSITE" id="PS50206">
    <property type="entry name" value="RHODANESE_3"/>
    <property type="match status" value="2"/>
</dbReference>
<dbReference type="InterPro" id="IPR001763">
    <property type="entry name" value="Rhodanese-like_dom"/>
</dbReference>
<dbReference type="InterPro" id="IPR044528">
    <property type="entry name" value="POD-like_MBL-fold"/>
</dbReference>
<dbReference type="STRING" id="321763.SAMN04488692_11449"/>
<dbReference type="GO" id="GO:0006749">
    <property type="term" value="P:glutathione metabolic process"/>
    <property type="evidence" value="ECO:0007669"/>
    <property type="project" value="InterPro"/>
</dbReference>
<dbReference type="CDD" id="cd00158">
    <property type="entry name" value="RHOD"/>
    <property type="match status" value="2"/>
</dbReference>
<dbReference type="InterPro" id="IPR036866">
    <property type="entry name" value="RibonucZ/Hydroxyglut_hydro"/>
</dbReference>
<dbReference type="Gene3D" id="3.40.250.10">
    <property type="entry name" value="Rhodanese-like domain"/>
    <property type="match status" value="2"/>
</dbReference>
<dbReference type="GO" id="GO:0046872">
    <property type="term" value="F:metal ion binding"/>
    <property type="evidence" value="ECO:0007669"/>
    <property type="project" value="UniProtKB-KW"/>
</dbReference>
<keyword evidence="1" id="KW-0479">Metal-binding</keyword>
<organism evidence="3 4">
    <name type="scientific">Halarsenatibacter silvermanii</name>
    <dbReference type="NCBI Taxonomy" id="321763"/>
    <lineage>
        <taxon>Bacteria</taxon>
        <taxon>Bacillati</taxon>
        <taxon>Bacillota</taxon>
        <taxon>Clostridia</taxon>
        <taxon>Halanaerobiales</taxon>
        <taxon>Halarsenatibacteraceae</taxon>
        <taxon>Halarsenatibacter</taxon>
    </lineage>
</organism>
<feature type="domain" description="Rhodanese" evidence="2">
    <location>
        <begin position="365"/>
        <end position="451"/>
    </location>
</feature>
<dbReference type="PANTHER" id="PTHR43084:SF1">
    <property type="entry name" value="PERSULFIDE DIOXYGENASE ETHE1, MITOCHONDRIAL"/>
    <property type="match status" value="1"/>
</dbReference>
<dbReference type="AlphaFoldDB" id="A0A1G9PVB8"/>
<dbReference type="RefSeq" id="WP_089760650.1">
    <property type="nucleotide sequence ID" value="NZ_FNGO01000014.1"/>
</dbReference>
<dbReference type="Pfam" id="PF00581">
    <property type="entry name" value="Rhodanese"/>
    <property type="match status" value="2"/>
</dbReference>
<dbReference type="InterPro" id="IPR001279">
    <property type="entry name" value="Metallo-B-lactamas"/>
</dbReference>
<feature type="domain" description="Rhodanese" evidence="2">
    <location>
        <begin position="261"/>
        <end position="350"/>
    </location>
</feature>
<reference evidence="3 4" key="1">
    <citation type="submission" date="2016-10" db="EMBL/GenBank/DDBJ databases">
        <authorList>
            <person name="de Groot N.N."/>
        </authorList>
    </citation>
    <scope>NUCLEOTIDE SEQUENCE [LARGE SCALE GENOMIC DNA]</scope>
    <source>
        <strain evidence="3 4">SLAS-1</strain>
    </source>
</reference>
<dbReference type="OrthoDB" id="9800872at2"/>
<dbReference type="CDD" id="cd07724">
    <property type="entry name" value="POD-like_MBL-fold"/>
    <property type="match status" value="1"/>
</dbReference>
<dbReference type="InterPro" id="IPR051682">
    <property type="entry name" value="Mito_Persulfide_Diox"/>
</dbReference>
<evidence type="ECO:0000259" key="2">
    <source>
        <dbReference type="PROSITE" id="PS50206"/>
    </source>
</evidence>